<dbReference type="RefSeq" id="WP_184872378.1">
    <property type="nucleotide sequence ID" value="NZ_JACHEF010000002.1"/>
</dbReference>
<comment type="caution">
    <text evidence="1">The sequence shown here is derived from an EMBL/GenBank/DDBJ whole genome shotgun (WGS) entry which is preliminary data.</text>
</comment>
<evidence type="ECO:0000313" key="1">
    <source>
        <dbReference type="EMBL" id="MBB6409301.1"/>
    </source>
</evidence>
<protein>
    <submittedName>
        <fullName evidence="1">Uncharacterized protein</fullName>
    </submittedName>
</protein>
<keyword evidence="2" id="KW-1185">Reference proteome</keyword>
<gene>
    <name evidence="1" type="ORF">HNQ71_001966</name>
</gene>
<reference evidence="1 2" key="1">
    <citation type="submission" date="2020-08" db="EMBL/GenBank/DDBJ databases">
        <title>Genomic Encyclopedia of Type Strains, Phase IV (KMG-IV): sequencing the most valuable type-strain genomes for metagenomic binning, comparative biology and taxonomic classification.</title>
        <authorList>
            <person name="Goeker M."/>
        </authorList>
    </citation>
    <scope>NUCLEOTIDE SEQUENCE [LARGE SCALE GENOMIC DNA]</scope>
    <source>
        <strain evidence="1 2">DSM 100039</strain>
    </source>
</reference>
<organism evidence="1 2">
    <name type="scientific">Mesorhizobium sangaii</name>
    <dbReference type="NCBI Taxonomy" id="505389"/>
    <lineage>
        <taxon>Bacteria</taxon>
        <taxon>Pseudomonadati</taxon>
        <taxon>Pseudomonadota</taxon>
        <taxon>Alphaproteobacteria</taxon>
        <taxon>Hyphomicrobiales</taxon>
        <taxon>Phyllobacteriaceae</taxon>
        <taxon>Mesorhizobium</taxon>
    </lineage>
</organism>
<dbReference type="EMBL" id="JACHEF010000002">
    <property type="protein sequence ID" value="MBB6409301.1"/>
    <property type="molecule type" value="Genomic_DNA"/>
</dbReference>
<dbReference type="Proteomes" id="UP000556329">
    <property type="component" value="Unassembled WGS sequence"/>
</dbReference>
<sequence length="144" mass="15241">MRSFSPSTSLRTATLTAILIAVPLAGAYAAGHHRGALDAGDPTDFAGPRVQGLIEQVQGVRQGIVDARQANNITPAVAERLEMQTARISQAAEKIAASDHGRIPAAQYHELLRRLDNVDQRLRVDIGSDTLMGDGSDGGNYPNG</sequence>
<proteinExistence type="predicted"/>
<dbReference type="AlphaFoldDB" id="A0A841P703"/>
<name>A0A841P703_9HYPH</name>
<accession>A0A841P703</accession>
<evidence type="ECO:0000313" key="2">
    <source>
        <dbReference type="Proteomes" id="UP000556329"/>
    </source>
</evidence>